<evidence type="ECO:0000259" key="2">
    <source>
        <dbReference type="SMART" id="SM00387"/>
    </source>
</evidence>
<dbReference type="GO" id="GO:0042802">
    <property type="term" value="F:identical protein binding"/>
    <property type="evidence" value="ECO:0007669"/>
    <property type="project" value="TreeGrafter"/>
</dbReference>
<keyword evidence="1" id="KW-0472">Membrane</keyword>
<dbReference type="SUPFAM" id="SSF55874">
    <property type="entry name" value="ATPase domain of HSP90 chaperone/DNA topoisomerase II/histidine kinase"/>
    <property type="match status" value="1"/>
</dbReference>
<reference evidence="4" key="1">
    <citation type="submission" date="2016-10" db="EMBL/GenBank/DDBJ databases">
        <authorList>
            <person name="Varghese N."/>
            <person name="Submissions S."/>
        </authorList>
    </citation>
    <scope>NUCLEOTIDE SEQUENCE [LARGE SCALE GENOMIC DNA]</scope>
    <source>
        <strain evidence="4">DSM 11706</strain>
    </source>
</reference>
<keyword evidence="3" id="KW-0808">Transferase</keyword>
<evidence type="ECO:0000313" key="3">
    <source>
        <dbReference type="EMBL" id="SFQ37121.1"/>
    </source>
</evidence>
<dbReference type="Gene3D" id="3.30.565.10">
    <property type="entry name" value="Histidine kinase-like ATPase, C-terminal domain"/>
    <property type="match status" value="1"/>
</dbReference>
<organism evidence="3 4">
    <name type="scientific">Psychrobacillus psychrotolerans</name>
    <dbReference type="NCBI Taxonomy" id="126156"/>
    <lineage>
        <taxon>Bacteria</taxon>
        <taxon>Bacillati</taxon>
        <taxon>Bacillota</taxon>
        <taxon>Bacilli</taxon>
        <taxon>Bacillales</taxon>
        <taxon>Bacillaceae</taxon>
        <taxon>Psychrobacillus</taxon>
    </lineage>
</organism>
<feature type="domain" description="Histidine kinase/HSP90-like ATPase" evidence="2">
    <location>
        <begin position="326"/>
        <end position="437"/>
    </location>
</feature>
<dbReference type="SUPFAM" id="SSF103190">
    <property type="entry name" value="Sensory domain-like"/>
    <property type="match status" value="1"/>
</dbReference>
<dbReference type="InterPro" id="IPR029151">
    <property type="entry name" value="Sensor-like_sf"/>
</dbReference>
<name>A0A1I5XYQ7_9BACI</name>
<dbReference type="GO" id="GO:0016301">
    <property type="term" value="F:kinase activity"/>
    <property type="evidence" value="ECO:0007669"/>
    <property type="project" value="UniProtKB-KW"/>
</dbReference>
<accession>A0A1I5XYQ7</accession>
<dbReference type="InterPro" id="IPR003594">
    <property type="entry name" value="HATPase_dom"/>
</dbReference>
<dbReference type="SMART" id="SM00387">
    <property type="entry name" value="HATPase_c"/>
    <property type="match status" value="1"/>
</dbReference>
<dbReference type="STRING" id="126156.SAMN05421670_1801"/>
<keyword evidence="1" id="KW-1133">Transmembrane helix</keyword>
<keyword evidence="1" id="KW-0812">Transmembrane</keyword>
<evidence type="ECO:0000313" key="4">
    <source>
        <dbReference type="Proteomes" id="UP000198734"/>
    </source>
</evidence>
<dbReference type="InterPro" id="IPR039506">
    <property type="entry name" value="SPOB_a"/>
</dbReference>
<evidence type="ECO:0000256" key="1">
    <source>
        <dbReference type="SAM" id="Phobius"/>
    </source>
</evidence>
<sequence>MKSHKVKVIFFLSIVLLLFFSALNVYISYVRMKHTIEESVANQSLEAAKSIASSIDVETYQKFLDKPEKNEHFREIQIYLSDAREKLGSLYVYTLEVDNPKVSKTMILGHSGEIESLDDYPIGFACTVPKEQVKKAYEGQTYITGVLKDPGYGDYLSVGAPIKNEEGKILGYLGIDTSAATINQIKGAALERNILALIFNGLFVFIVIVSFLFMQRWYRREVDKEVGYTEDTYQTEMKTLITSVSSLQHDFSNHILVLHGLLKIGQSDKALQYASSLFKEVEAIESIKIDIAHPGLSILLQTKKIAAQNNRIKMDIVISPVSFDCIKTTDLIIILSNLIDNAMDATMELPEGERSILIECSSNNTHYVFIVTNTGTEICDKELIFKQGHSTKKEEQGKIRGQGLFIVKEVVTGYNGNISIESSADLKTTAIVEIPLK</sequence>
<dbReference type="Pfam" id="PF14501">
    <property type="entry name" value="HATPase_c_5"/>
    <property type="match status" value="1"/>
</dbReference>
<gene>
    <name evidence="3" type="ORF">SAMN05421670_1801</name>
</gene>
<dbReference type="InterPro" id="IPR032834">
    <property type="entry name" value="NatK-like_C"/>
</dbReference>
<dbReference type="Proteomes" id="UP000198734">
    <property type="component" value="Unassembled WGS sequence"/>
</dbReference>
<feature type="transmembrane region" description="Helical" evidence="1">
    <location>
        <begin position="194"/>
        <end position="214"/>
    </location>
</feature>
<dbReference type="PANTHER" id="PTHR40448">
    <property type="entry name" value="TWO-COMPONENT SENSOR HISTIDINE KINASE"/>
    <property type="match status" value="1"/>
</dbReference>
<dbReference type="EMBL" id="FOXU01000002">
    <property type="protein sequence ID" value="SFQ37121.1"/>
    <property type="molecule type" value="Genomic_DNA"/>
</dbReference>
<dbReference type="OrthoDB" id="3173688at2"/>
<protein>
    <submittedName>
        <fullName evidence="3">Sensor_kinase_SpoOB-type, alpha-helical domain</fullName>
    </submittedName>
</protein>
<dbReference type="AlphaFoldDB" id="A0A1I5XYQ7"/>
<proteinExistence type="predicted"/>
<dbReference type="Pfam" id="PF14689">
    <property type="entry name" value="SPOB_a"/>
    <property type="match status" value="1"/>
</dbReference>
<dbReference type="RefSeq" id="WP_093536310.1">
    <property type="nucleotide sequence ID" value="NZ_FOXU01000002.1"/>
</dbReference>
<keyword evidence="3" id="KW-0418">Kinase</keyword>
<dbReference type="PANTHER" id="PTHR40448:SF1">
    <property type="entry name" value="TWO-COMPONENT SENSOR HISTIDINE KINASE"/>
    <property type="match status" value="1"/>
</dbReference>
<dbReference type="InterPro" id="IPR036890">
    <property type="entry name" value="HATPase_C_sf"/>
</dbReference>
<dbReference type="Gene3D" id="1.10.287.130">
    <property type="match status" value="1"/>
</dbReference>
<keyword evidence="4" id="KW-1185">Reference proteome</keyword>
<dbReference type="CDD" id="cd18773">
    <property type="entry name" value="PDC1_HK_sensor"/>
    <property type="match status" value="1"/>
</dbReference>